<proteinExistence type="predicted"/>
<sequence length="146" mass="16354">MVSTRKDDETVQASAGDLALKRKAKHMERTSVPKNKTLKTMKQKLPCAEHAKVSGGGSAPKGTRMLVTLEKTKLRFGSPSETVTNPRTHKTCVDIWFNRPEKSGKFCPLEARTKELKTAFKEFQEGKPCVVLEKLRATHSDTRVEK</sequence>
<organism evidence="2">
    <name type="scientific">Odontella aurita</name>
    <dbReference type="NCBI Taxonomy" id="265563"/>
    <lineage>
        <taxon>Eukaryota</taxon>
        <taxon>Sar</taxon>
        <taxon>Stramenopiles</taxon>
        <taxon>Ochrophyta</taxon>
        <taxon>Bacillariophyta</taxon>
        <taxon>Mediophyceae</taxon>
        <taxon>Biddulphiophycidae</taxon>
        <taxon>Eupodiscales</taxon>
        <taxon>Odontellaceae</taxon>
        <taxon>Odontella</taxon>
    </lineage>
</organism>
<dbReference type="EMBL" id="HBKQ01005827">
    <property type="protein sequence ID" value="CAE2209426.1"/>
    <property type="molecule type" value="Transcribed_RNA"/>
</dbReference>
<evidence type="ECO:0000313" key="2">
    <source>
        <dbReference type="EMBL" id="CAE2209426.1"/>
    </source>
</evidence>
<protein>
    <submittedName>
        <fullName evidence="2">Uncharacterized protein</fullName>
    </submittedName>
</protein>
<evidence type="ECO:0000313" key="3">
    <source>
        <dbReference type="EMBL" id="CAE2209429.1"/>
    </source>
</evidence>
<feature type="region of interest" description="Disordered" evidence="1">
    <location>
        <begin position="1"/>
        <end position="32"/>
    </location>
</feature>
<evidence type="ECO:0000256" key="1">
    <source>
        <dbReference type="SAM" id="MobiDB-lite"/>
    </source>
</evidence>
<dbReference type="AlphaFoldDB" id="A0A6U6CRA1"/>
<dbReference type="EMBL" id="HBKQ01005828">
    <property type="protein sequence ID" value="CAE2209429.1"/>
    <property type="molecule type" value="Transcribed_RNA"/>
</dbReference>
<name>A0A6U6CRA1_9STRA</name>
<gene>
    <name evidence="2" type="ORF">OAUR00152_LOCUS3962</name>
    <name evidence="3" type="ORF">OAUR00152_LOCUS3963</name>
</gene>
<accession>A0A6U6CRA1</accession>
<reference evidence="2" key="1">
    <citation type="submission" date="2021-01" db="EMBL/GenBank/DDBJ databases">
        <authorList>
            <person name="Corre E."/>
            <person name="Pelletier E."/>
            <person name="Niang G."/>
            <person name="Scheremetjew M."/>
            <person name="Finn R."/>
            <person name="Kale V."/>
            <person name="Holt S."/>
            <person name="Cochrane G."/>
            <person name="Meng A."/>
            <person name="Brown T."/>
            <person name="Cohen L."/>
        </authorList>
    </citation>
    <scope>NUCLEOTIDE SEQUENCE</scope>
    <source>
        <strain evidence="2">Isolate 1302-5</strain>
    </source>
</reference>